<reference evidence="2 3" key="1">
    <citation type="submission" date="2016-06" db="EMBL/GenBank/DDBJ databases">
        <authorList>
            <person name="Kjaerup R.B."/>
            <person name="Dalgaard T.S."/>
            <person name="Juul-Madsen H.R."/>
        </authorList>
    </citation>
    <scope>NUCLEOTIDE SEQUENCE [LARGE SCALE GENOMIC DNA]</scope>
</reference>
<sequence length="244" mass="26904">MHSFKTYLFAAALVVSSTAHSRSLPSALINNGHEAQHQIFLPSTESRKLNDNDNIATQPYVCHTTFPPSASWLPFETLWSVNAEQLLSSNGGDTYITHYIQSALLSTGFIYRLDPRLLLATMMGASKGKASMPCACPADGGECVCGIMQVPYGGSFDEKDAEKSVNWMIGTGGDALIHAMKMEGLKWDELLLAGKSRMRDVLRRFEKVVGKVKGKGEEMGRFEMDLVNRLMWWNGRGKGFDGCL</sequence>
<protein>
    <submittedName>
        <fullName evidence="2">Uncharacterized protein</fullName>
    </submittedName>
</protein>
<dbReference type="AlphaFoldDB" id="A0A1X7RRA3"/>
<keyword evidence="1" id="KW-0732">Signal</keyword>
<evidence type="ECO:0000256" key="1">
    <source>
        <dbReference type="SAM" id="SignalP"/>
    </source>
</evidence>
<evidence type="ECO:0000313" key="2">
    <source>
        <dbReference type="EMBL" id="SMQ49939.1"/>
    </source>
</evidence>
<dbReference type="STRING" id="1276538.A0A1X7RRA3"/>
<dbReference type="Proteomes" id="UP000215127">
    <property type="component" value="Chromosome 4"/>
</dbReference>
<feature type="signal peptide" evidence="1">
    <location>
        <begin position="1"/>
        <end position="19"/>
    </location>
</feature>
<accession>A0A1X7RRA3</accession>
<proteinExistence type="predicted"/>
<gene>
    <name evidence="2" type="ORF">ZT3D7_G5090</name>
</gene>
<organism evidence="2 3">
    <name type="scientific">Zymoseptoria tritici (strain ST99CH_3D7)</name>
    <dbReference type="NCBI Taxonomy" id="1276538"/>
    <lineage>
        <taxon>Eukaryota</taxon>
        <taxon>Fungi</taxon>
        <taxon>Dikarya</taxon>
        <taxon>Ascomycota</taxon>
        <taxon>Pezizomycotina</taxon>
        <taxon>Dothideomycetes</taxon>
        <taxon>Dothideomycetidae</taxon>
        <taxon>Mycosphaerellales</taxon>
        <taxon>Mycosphaerellaceae</taxon>
        <taxon>Zymoseptoria</taxon>
    </lineage>
</organism>
<dbReference type="EMBL" id="LT853695">
    <property type="protein sequence ID" value="SMQ49939.1"/>
    <property type="molecule type" value="Genomic_DNA"/>
</dbReference>
<name>A0A1X7RRA3_ZYMT9</name>
<evidence type="ECO:0000313" key="3">
    <source>
        <dbReference type="Proteomes" id="UP000215127"/>
    </source>
</evidence>
<keyword evidence="3" id="KW-1185">Reference proteome</keyword>
<feature type="chain" id="PRO_5012620688" evidence="1">
    <location>
        <begin position="20"/>
        <end position="244"/>
    </location>
</feature>